<dbReference type="Proteomes" id="UP000182498">
    <property type="component" value="Unassembled WGS sequence"/>
</dbReference>
<sequence length="203" mass="21310">MVIEHGVRVAVSIAATLRFMTSPAPQSTPDHGDRPLITAIRSGGQTGVDRGALDAARAVGVTTKGWCPAAGWAEDLPEAPGLLVDYPELRETPSSEPAQRTEWNVRDSDVTLIIGSDVEPGGSEVSPGTTLTRGLASFHGRPVRAVGRGDIEDACGWLQCQGTGLTVNIAGPRESEWAGAYEAAFRIVGELLRRSSGPPSATR</sequence>
<organism evidence="1 2">
    <name type="scientific">Corynebacterium variabile</name>
    <dbReference type="NCBI Taxonomy" id="1727"/>
    <lineage>
        <taxon>Bacteria</taxon>
        <taxon>Bacillati</taxon>
        <taxon>Actinomycetota</taxon>
        <taxon>Actinomycetes</taxon>
        <taxon>Mycobacteriales</taxon>
        <taxon>Corynebacteriaceae</taxon>
        <taxon>Corynebacterium</taxon>
    </lineage>
</organism>
<reference evidence="2" key="1">
    <citation type="submission" date="2015-11" db="EMBL/GenBank/DDBJ databases">
        <authorList>
            <person name="Dugat-Bony E."/>
        </authorList>
    </citation>
    <scope>NUCLEOTIDE SEQUENCE [LARGE SCALE GENOMIC DNA]</scope>
    <source>
        <strain evidence="2">Mu292</strain>
    </source>
</reference>
<name>A0A120N4Y3_9CORY</name>
<evidence type="ECO:0000313" key="1">
    <source>
        <dbReference type="EMBL" id="CUU65404.1"/>
    </source>
</evidence>
<keyword evidence="2" id="KW-1185">Reference proteome</keyword>
<dbReference type="EMBL" id="FAUH01000004">
    <property type="protein sequence ID" value="CUU65404.1"/>
    <property type="molecule type" value="Genomic_DNA"/>
</dbReference>
<gene>
    <name evidence="1" type="ORF">CVAR292_00723</name>
</gene>
<dbReference type="AlphaFoldDB" id="A0A120N4Y3"/>
<proteinExistence type="predicted"/>
<dbReference type="Pfam" id="PF12694">
    <property type="entry name" value="cpYpsA"/>
    <property type="match status" value="1"/>
</dbReference>
<protein>
    <submittedName>
        <fullName evidence="1">Putative molybdenum carrier</fullName>
    </submittedName>
</protein>
<accession>A0A120N4Y3</accession>
<evidence type="ECO:0000313" key="2">
    <source>
        <dbReference type="Proteomes" id="UP000182498"/>
    </source>
</evidence>
<dbReference type="Gene3D" id="3.40.50.450">
    <property type="match status" value="1"/>
</dbReference>
<dbReference type="InterPro" id="IPR024755">
    <property type="entry name" value="cpYpsA"/>
</dbReference>